<evidence type="ECO:0000259" key="9">
    <source>
        <dbReference type="Pfam" id="PF21895"/>
    </source>
</evidence>
<dbReference type="GO" id="GO:0004489">
    <property type="term" value="F:methylenetetrahydrofolate reductase [NAD(P)H] activity"/>
    <property type="evidence" value="ECO:0007669"/>
    <property type="project" value="InterPro"/>
</dbReference>
<comment type="cofactor">
    <cofactor evidence="1">
        <name>FAD</name>
        <dbReference type="ChEBI" id="CHEBI:57692"/>
    </cofactor>
</comment>
<dbReference type="PANTHER" id="PTHR45754:SF1">
    <property type="entry name" value="METHYLENETETRAHYDROFOLATE REDUCTASE 1"/>
    <property type="match status" value="1"/>
</dbReference>
<evidence type="ECO:0000256" key="4">
    <source>
        <dbReference type="ARBA" id="ARBA00022630"/>
    </source>
</evidence>
<comment type="caution">
    <text evidence="10">The sequence shown here is derived from an EMBL/GenBank/DDBJ whole genome shotgun (WGS) entry which is preliminary data.</text>
</comment>
<evidence type="ECO:0000313" key="10">
    <source>
        <dbReference type="EMBL" id="MBW0506456.1"/>
    </source>
</evidence>
<dbReference type="InterPro" id="IPR029041">
    <property type="entry name" value="FAD-linked_oxidoreductase-like"/>
</dbReference>
<evidence type="ECO:0000256" key="2">
    <source>
        <dbReference type="ARBA" id="ARBA00004777"/>
    </source>
</evidence>
<dbReference type="FunFam" id="3.20.20.220:FF:000002">
    <property type="entry name" value="Methylenetetrahydrofolate reductase"/>
    <property type="match status" value="1"/>
</dbReference>
<evidence type="ECO:0000256" key="5">
    <source>
        <dbReference type="ARBA" id="ARBA00022827"/>
    </source>
</evidence>
<dbReference type="Proteomes" id="UP000765509">
    <property type="component" value="Unassembled WGS sequence"/>
</dbReference>
<evidence type="ECO:0000256" key="3">
    <source>
        <dbReference type="ARBA" id="ARBA00006743"/>
    </source>
</evidence>
<comment type="similarity">
    <text evidence="3">Belongs to the methylenetetrahydrofolate reductase family.</text>
</comment>
<organism evidence="10 11">
    <name type="scientific">Austropuccinia psidii MF-1</name>
    <dbReference type="NCBI Taxonomy" id="1389203"/>
    <lineage>
        <taxon>Eukaryota</taxon>
        <taxon>Fungi</taxon>
        <taxon>Dikarya</taxon>
        <taxon>Basidiomycota</taxon>
        <taxon>Pucciniomycotina</taxon>
        <taxon>Pucciniomycetes</taxon>
        <taxon>Pucciniales</taxon>
        <taxon>Sphaerophragmiaceae</taxon>
        <taxon>Austropuccinia</taxon>
    </lineage>
</organism>
<dbReference type="InterPro" id="IPR003171">
    <property type="entry name" value="Mehydrof_redctse-like"/>
</dbReference>
<evidence type="ECO:0000256" key="1">
    <source>
        <dbReference type="ARBA" id="ARBA00001974"/>
    </source>
</evidence>
<dbReference type="CDD" id="cd00537">
    <property type="entry name" value="MTHFR"/>
    <property type="match status" value="1"/>
</dbReference>
<comment type="pathway">
    <text evidence="2 8">One-carbon metabolism; tetrahydrofolate interconversion.</text>
</comment>
<gene>
    <name evidence="10" type="ORF">O181_046171</name>
</gene>
<feature type="domain" description="MTHFR SAM-binding regulatory" evidence="9">
    <location>
        <begin position="322"/>
        <end position="585"/>
    </location>
</feature>
<keyword evidence="4" id="KW-0285">Flavoprotein</keyword>
<evidence type="ECO:0000313" key="11">
    <source>
        <dbReference type="Proteomes" id="UP000765509"/>
    </source>
</evidence>
<dbReference type="OrthoDB" id="16284at2759"/>
<dbReference type="AlphaFoldDB" id="A0A9Q3HID9"/>
<dbReference type="GO" id="GO:0005829">
    <property type="term" value="C:cytosol"/>
    <property type="evidence" value="ECO:0007669"/>
    <property type="project" value="TreeGrafter"/>
</dbReference>
<reference evidence="10" key="1">
    <citation type="submission" date="2021-03" db="EMBL/GenBank/DDBJ databases">
        <title>Draft genome sequence of rust myrtle Austropuccinia psidii MF-1, a brazilian biotype.</title>
        <authorList>
            <person name="Quecine M.C."/>
            <person name="Pachon D.M.R."/>
            <person name="Bonatelli M.L."/>
            <person name="Correr F.H."/>
            <person name="Franceschini L.M."/>
            <person name="Leite T.F."/>
            <person name="Margarido G.R.A."/>
            <person name="Almeida C.A."/>
            <person name="Ferrarezi J.A."/>
            <person name="Labate C.A."/>
        </authorList>
    </citation>
    <scope>NUCLEOTIDE SEQUENCE</scope>
    <source>
        <strain evidence="10">MF-1</strain>
    </source>
</reference>
<dbReference type="SUPFAM" id="SSF51730">
    <property type="entry name" value="FAD-linked oxidoreductase"/>
    <property type="match status" value="1"/>
</dbReference>
<dbReference type="GO" id="GO:0071949">
    <property type="term" value="F:FAD binding"/>
    <property type="evidence" value="ECO:0007669"/>
    <property type="project" value="TreeGrafter"/>
</dbReference>
<evidence type="ECO:0000256" key="8">
    <source>
        <dbReference type="RuleBase" id="RU004254"/>
    </source>
</evidence>
<proteinExistence type="inferred from homology"/>
<dbReference type="GO" id="GO:0035999">
    <property type="term" value="P:tetrahydrofolate interconversion"/>
    <property type="evidence" value="ECO:0007669"/>
    <property type="project" value="TreeGrafter"/>
</dbReference>
<evidence type="ECO:0000256" key="6">
    <source>
        <dbReference type="ARBA" id="ARBA00022857"/>
    </source>
</evidence>
<dbReference type="Pfam" id="PF21895">
    <property type="entry name" value="MTHFR_C"/>
    <property type="match status" value="1"/>
</dbReference>
<dbReference type="PANTHER" id="PTHR45754">
    <property type="entry name" value="METHYLENETETRAHYDROFOLATE REDUCTASE"/>
    <property type="match status" value="1"/>
</dbReference>
<evidence type="ECO:0000256" key="7">
    <source>
        <dbReference type="ARBA" id="ARBA00023002"/>
    </source>
</evidence>
<dbReference type="EMBL" id="AVOT02019094">
    <property type="protein sequence ID" value="MBW0506456.1"/>
    <property type="molecule type" value="Genomic_DNA"/>
</dbReference>
<dbReference type="Gene3D" id="3.20.20.220">
    <property type="match status" value="1"/>
</dbReference>
<dbReference type="InterPro" id="IPR053806">
    <property type="entry name" value="MTHFR_C"/>
</dbReference>
<accession>A0A9Q3HID9</accession>
<sequence>MKKIVDLISSLKDDEVYYTFEFFPPHTSDGLANLYNRIGRMIKLKPSCLHITWGAGGSTSQASLQLSSNLQEQLSVPVCLHLTCTNIERSRLDDVLAHAKQAGIRNILALRGDPPRGNEYWAPSDHEFVHAIDLVKYIRKHYGYTFCIGVAGYPEGAIETNQNQELSYLKEKVDAGADFVVSQLFYDVDNFLLWAQACRQSGINVPIIPGIMPIQSYAGFCRLNALCKTKIPESTHASLLPIKGDDEAVREFGIELSTQMIQRLQQNGFRAFHLCTLNLEKTISRLVQQLGWSDFPPVSSQTIAAPSIKIATTQLVQDGLASGWDEFPNGRFGDQRSPAFGLREGYGTGSMSAFSHLTNNVHELWGSPASLADITKIFYSFAEGKLPSTPWSEEPLALETSSITPFLLHLNKNGWWTAGSQPAIDGADSLDPVVGFGPEGGSVYQKAFVEFFIPEDELKVLLKAIEMENKKDSEGVSQLRYYAGNCHGEQITTNMADGETNAVTWGVFRGAEVVTTTLIEAQSFTTWKQQAFEIWQDWADSYAPHTITRKFLTELKSSYWLCTIVDHNYKEPEKLWTFVDSVLKSLRSENYIG</sequence>
<dbReference type="GO" id="GO:0009086">
    <property type="term" value="P:methionine biosynthetic process"/>
    <property type="evidence" value="ECO:0007669"/>
    <property type="project" value="TreeGrafter"/>
</dbReference>
<dbReference type="NCBIfam" id="TIGR00677">
    <property type="entry name" value="fadh2_euk"/>
    <property type="match status" value="1"/>
</dbReference>
<name>A0A9Q3HID9_9BASI</name>
<keyword evidence="7" id="KW-0560">Oxidoreductase</keyword>
<dbReference type="Pfam" id="PF02219">
    <property type="entry name" value="MTHFR"/>
    <property type="match status" value="1"/>
</dbReference>
<keyword evidence="6" id="KW-0521">NADP</keyword>
<keyword evidence="11" id="KW-1185">Reference proteome</keyword>
<keyword evidence="5" id="KW-0274">FAD</keyword>
<protein>
    <recommendedName>
        <fullName evidence="9">MTHFR SAM-binding regulatory domain-containing protein</fullName>
    </recommendedName>
</protein>
<dbReference type="InterPro" id="IPR004621">
    <property type="entry name" value="Fadh2_euk"/>
</dbReference>